<sequence length="92" mass="9972">MIRCLGGSRLQSLQCGSEVRSISAGSFDLPSTQGGSAGYRVYFGCVLDTGCLLSTVSCLCHPVFDRLDTDWLLQSDRVYLEIAVGRTLSSQF</sequence>
<dbReference type="EMBL" id="JABFUD020000007">
    <property type="protein sequence ID" value="KAI5077914.1"/>
    <property type="molecule type" value="Genomic_DNA"/>
</dbReference>
<dbReference type="Proteomes" id="UP000886520">
    <property type="component" value="Chromosome 7"/>
</dbReference>
<organism evidence="1 2">
    <name type="scientific">Adiantum capillus-veneris</name>
    <name type="common">Maidenhair fern</name>
    <dbReference type="NCBI Taxonomy" id="13818"/>
    <lineage>
        <taxon>Eukaryota</taxon>
        <taxon>Viridiplantae</taxon>
        <taxon>Streptophyta</taxon>
        <taxon>Embryophyta</taxon>
        <taxon>Tracheophyta</taxon>
        <taxon>Polypodiopsida</taxon>
        <taxon>Polypodiidae</taxon>
        <taxon>Polypodiales</taxon>
        <taxon>Pteridineae</taxon>
        <taxon>Pteridaceae</taxon>
        <taxon>Vittarioideae</taxon>
        <taxon>Adiantum</taxon>
    </lineage>
</organism>
<proteinExistence type="predicted"/>
<comment type="caution">
    <text evidence="1">The sequence shown here is derived from an EMBL/GenBank/DDBJ whole genome shotgun (WGS) entry which is preliminary data.</text>
</comment>
<dbReference type="AlphaFoldDB" id="A0A9D4V1L8"/>
<reference evidence="1" key="1">
    <citation type="submission" date="2021-01" db="EMBL/GenBank/DDBJ databases">
        <title>Adiantum capillus-veneris genome.</title>
        <authorList>
            <person name="Fang Y."/>
            <person name="Liao Q."/>
        </authorList>
    </citation>
    <scope>NUCLEOTIDE SEQUENCE</scope>
    <source>
        <strain evidence="1">H3</strain>
        <tissue evidence="1">Leaf</tissue>
    </source>
</reference>
<gene>
    <name evidence="1" type="ORF">GOP47_0007738</name>
</gene>
<accession>A0A9D4V1L8</accession>
<protein>
    <submittedName>
        <fullName evidence="1">Uncharacterized protein</fullName>
    </submittedName>
</protein>
<evidence type="ECO:0000313" key="2">
    <source>
        <dbReference type="Proteomes" id="UP000886520"/>
    </source>
</evidence>
<name>A0A9D4V1L8_ADICA</name>
<keyword evidence="2" id="KW-1185">Reference proteome</keyword>
<evidence type="ECO:0000313" key="1">
    <source>
        <dbReference type="EMBL" id="KAI5077914.1"/>
    </source>
</evidence>